<dbReference type="Gene3D" id="1.20.58.1120">
    <property type="match status" value="1"/>
</dbReference>
<dbReference type="FunFam" id="1.10.8.1220:FF:000001">
    <property type="entry name" value="Dynein axonemal heavy chain 5"/>
    <property type="match status" value="1"/>
</dbReference>
<feature type="transmembrane region" description="Helical" evidence="14">
    <location>
        <begin position="2521"/>
        <end position="2540"/>
    </location>
</feature>
<dbReference type="Gene3D" id="3.10.490.20">
    <property type="match status" value="1"/>
</dbReference>
<dbReference type="FunFam" id="3.40.50.300:FF:000362">
    <property type="entry name" value="Dynein, axonemal, heavy chain 6"/>
    <property type="match status" value="1"/>
</dbReference>
<dbReference type="InterPro" id="IPR024317">
    <property type="entry name" value="Dynein_heavy_chain_D4_dom"/>
</dbReference>
<evidence type="ECO:0000256" key="8">
    <source>
        <dbReference type="ARBA" id="ARBA00023054"/>
    </source>
</evidence>
<organism evidence="16 17">
    <name type="scientific">Sander lucioperca</name>
    <name type="common">Pike-perch</name>
    <name type="synonym">Perca lucioperca</name>
    <dbReference type="NCBI Taxonomy" id="283035"/>
    <lineage>
        <taxon>Eukaryota</taxon>
        <taxon>Metazoa</taxon>
        <taxon>Chordata</taxon>
        <taxon>Craniata</taxon>
        <taxon>Vertebrata</taxon>
        <taxon>Euteleostomi</taxon>
        <taxon>Actinopterygii</taxon>
        <taxon>Neopterygii</taxon>
        <taxon>Teleostei</taxon>
        <taxon>Neoteleostei</taxon>
        <taxon>Acanthomorphata</taxon>
        <taxon>Eupercaria</taxon>
        <taxon>Perciformes</taxon>
        <taxon>Percoidei</taxon>
        <taxon>Percidae</taxon>
        <taxon>Luciopercinae</taxon>
        <taxon>Sander</taxon>
    </lineage>
</organism>
<evidence type="ECO:0000259" key="15">
    <source>
        <dbReference type="SMART" id="SM00382"/>
    </source>
</evidence>
<feature type="coiled-coil region" evidence="13">
    <location>
        <begin position="1684"/>
        <end position="1735"/>
    </location>
</feature>
<dbReference type="GO" id="GO:0030286">
    <property type="term" value="C:dynein complex"/>
    <property type="evidence" value="ECO:0007669"/>
    <property type="project" value="UniProtKB-KW"/>
</dbReference>
<dbReference type="Pfam" id="PF12780">
    <property type="entry name" value="AAA_8"/>
    <property type="match status" value="1"/>
</dbReference>
<dbReference type="FunFam" id="3.10.490.20:FF:000005">
    <property type="entry name" value="Dynein axonemal heavy chain 6"/>
    <property type="match status" value="1"/>
</dbReference>
<keyword evidence="10" id="KW-0505">Motor protein</keyword>
<dbReference type="Pfam" id="PF03028">
    <property type="entry name" value="Dynein_heavy"/>
    <property type="match status" value="1"/>
</dbReference>
<dbReference type="Gene3D" id="3.40.50.300">
    <property type="entry name" value="P-loop containing nucleotide triphosphate hydrolases"/>
    <property type="match status" value="5"/>
</dbReference>
<dbReference type="GO" id="GO:0051959">
    <property type="term" value="F:dynein light intermediate chain binding"/>
    <property type="evidence" value="ECO:0007669"/>
    <property type="project" value="InterPro"/>
</dbReference>
<dbReference type="InterPro" id="IPR026983">
    <property type="entry name" value="DHC"/>
</dbReference>
<dbReference type="FunFam" id="3.40.50.300:FF:000063">
    <property type="entry name" value="dynein heavy chain 6, axonemal"/>
    <property type="match status" value="1"/>
</dbReference>
<evidence type="ECO:0000256" key="10">
    <source>
        <dbReference type="ARBA" id="ARBA00023175"/>
    </source>
</evidence>
<evidence type="ECO:0000256" key="7">
    <source>
        <dbReference type="ARBA" id="ARBA00023017"/>
    </source>
</evidence>
<dbReference type="InterPro" id="IPR024743">
    <property type="entry name" value="Dynein_HC_stalk"/>
</dbReference>
<keyword evidence="17" id="KW-1185">Reference proteome</keyword>
<proteinExistence type="inferred from homology"/>
<dbReference type="Proteomes" id="UP000694568">
    <property type="component" value="Unplaced"/>
</dbReference>
<evidence type="ECO:0000256" key="4">
    <source>
        <dbReference type="ARBA" id="ARBA00022701"/>
    </source>
</evidence>
<dbReference type="Pfam" id="PF08393">
    <property type="entry name" value="DHC_N2"/>
    <property type="match status" value="1"/>
</dbReference>
<dbReference type="GO" id="GO:0005524">
    <property type="term" value="F:ATP binding"/>
    <property type="evidence" value="ECO:0007669"/>
    <property type="project" value="UniProtKB-KW"/>
</dbReference>
<feature type="domain" description="AAA+ ATPase" evidence="15">
    <location>
        <begin position="1205"/>
        <end position="1363"/>
    </location>
</feature>
<dbReference type="InterPro" id="IPR004273">
    <property type="entry name" value="Dynein_heavy_D6_P-loop"/>
</dbReference>
<feature type="domain" description="AAA+ ATPase" evidence="15">
    <location>
        <begin position="671"/>
        <end position="802"/>
    </location>
</feature>
<dbReference type="Pfam" id="PF12781">
    <property type="entry name" value="AAA_9"/>
    <property type="match status" value="1"/>
</dbReference>
<dbReference type="Pfam" id="PF18198">
    <property type="entry name" value="AAA_lid_11"/>
    <property type="match status" value="1"/>
</dbReference>
<dbReference type="Pfam" id="PF18199">
    <property type="entry name" value="Dynein_C"/>
    <property type="match status" value="1"/>
</dbReference>
<evidence type="ECO:0000256" key="13">
    <source>
        <dbReference type="SAM" id="Coils"/>
    </source>
</evidence>
<dbReference type="PANTHER" id="PTHR22878:SF68">
    <property type="entry name" value="DYNEIN HEAVY CHAIN 6, AXONEMAL-LIKE"/>
    <property type="match status" value="1"/>
</dbReference>
<dbReference type="GeneTree" id="ENSGT00940000154761"/>
<dbReference type="InterPro" id="IPR027417">
    <property type="entry name" value="P-loop_NTPase"/>
</dbReference>
<feature type="domain" description="AAA+ ATPase" evidence="15">
    <location>
        <begin position="908"/>
        <end position="1063"/>
    </location>
</feature>
<dbReference type="Ensembl" id="ENSSLUT00000021611.1">
    <property type="protein sequence ID" value="ENSSLUP00000020946.1"/>
    <property type="gene ID" value="ENSSLUG00000009218.1"/>
</dbReference>
<keyword evidence="7" id="KW-0243">Dynein</keyword>
<keyword evidence="14" id="KW-1133">Transmembrane helix</keyword>
<dbReference type="CDD" id="cd00009">
    <property type="entry name" value="AAA"/>
    <property type="match status" value="1"/>
</dbReference>
<dbReference type="FunFam" id="3.40.50.300:FF:000223">
    <property type="entry name" value="Dynein heavy chain 3, axonemal"/>
    <property type="match status" value="1"/>
</dbReference>
<sequence length="2769" mass="315308">MQVEDVWKTTEFTVLSHGDSKEVFILGGTEEIQYCFITTNCMFSCLFTVKVLLDDSIINAGTVASSRYVGPIKSKVDKLLRQLTLFNQTLDEWLTCQRSWLYLESIFLAPDIKRQLPAESKMFLKVDKSWKEIMARVNKMPNAFKAATHPDLLETFQHNNTLLDEIQKCLEDYLESKRVIFPRFYFLSNDELLKILAQTRNPQAVQPHLRKCFDAIIRLEFALLSEQSSGANTETGLDTEEQENIYSLKAQGNVEDWLCKVEEAMYASLRRLSKAAIADYQVKPREEWVVAGHSSQVHTHTLTHTHTHTHTLTLRLNALATLVRGQLPTLHRNIITALITIDVHARDIVTDLVNQKVDTRSNFEWQRQLRYYWDLDLDNCVAKMALSTYIYGYEYLGACPRLVITPLTDRCYLCLMGALQLDLGGAPAGPAGTGKTETTKDLAKALAIQCVVFNCSDGLDYKMMGRFFSGLAQSGAWCCFDEFNRIDIEVLSVIAQQLITIRNAKADKLSRFRFEGREIKLVMTCAAFITMNPGYAGRTELPDNLKALFRPIAMMVPNYALIAEVILYSEGFQSSKTLARKMTQMYKLCSEQLSQQDHYDFGMRAVKSVLVMAGSEKHTHAHTDTHVHSYRDKQTFTFSRMSQEDHCDFNTLADIHAYIHSVIQLYETMLVRHGVMLVGPTGGGKTTVYSILADTLETLQGTEHKANNPFYQHVRTYILNPKSVTMGELYGEWRDGLMALSVRDAVSDNTDDHKWVICDGPVDALWIENMNTVLDDNKMLCMANSERIKLTPSIHMLFEVQDLAVASPATVSRCGMVYIDPDELKWMPYVQTWSSGLGAKVHTVSLSFPDLDGTLWSSFIPFNHKRLEFWEKIIPSFTYNSEQPFFEMLVPTTDTVRYGYLMEKLLSVRRSVLFTGSTGVGKSVVARGLLNSIQEKAGYVPVYINFSAQTTSARTQEIIESKLEKKRKNIMGAPGNKKLVVFVDDLNMPKLDSYGSQPPIELLRQFQDFSGFYDRNKFFWKEIQEMTIVAACAPPGGGRNPVTPRFIRHFSMLCLPTPSDQSLKQIFKAILSGFFSDFSQEVKDSADQIVDASVEIYNRLSVDLLPTPAKSHYVFNLRDLSKCVQGETHTVTDKHTFRSAHWTPRAPQRAPAVVTTDLTDMNKIQVVLQDYLDDYNMTFSKETKLVFFQDAVEHVSRISRMIRQERGNALLVGVGGTGKQSLTRLASHMCGYRCFEIELSRGYNYDSFHEDLRRLYKMAGVEGKNMVFLFTDTQIVVEEFLEDINNMLNSGEVPNLFEKDELEQVLAATRPKAKEAGIKTLLSPRGSFSWAIVLHTKLHIVLCMSPVGDSFRSRCRMFPSLVNCCTIDWFVQWPREALLSVSETFFQNVDFGNEELKQSFSAMCVEIHVSVTDMAERFYSELRRRYYTTPTSYLELINLYLSMLDEKRQQLVLARDRVKNGLTKLLETNVLVDTMKVDLSALEPVLKQKSIDVDALMEKLAVDQESADKVRKVVTEDEALAKVKAEYTQEIAADAQRDLDEALPALEGANQALNSLDKADISEIKVFTKPPDMVMTVMEAVCILLSCKSAPFFIAPLTCLSSYRPDWPNAKQLLGDANFLKRLTDYDKDNIKSQILQKLQKYINNPDFIPEKVEKVSKSCKSMCMWVRAMDLYSRVLKEVGPKREKLAKAQEELDTTMATLREKQQQLQDVENQIKVLQDKFDSSINEKEELEARLARAGKLTSALGDEQVRWEQSVALFEQEIINVVGNVFIAAACVAYYGAFTSHYRQLLIDQWIIQCQELNIPISSSFSLINILGDPFVIRQWNTEGLPRDAVSTENGILVTQGRRWPLMIDPQDQANRWIRSKEAKHGLKVIKLTDPSFLRTLENAIRMGMPVLLEELKETIDPALEPILLKQTFVTGGRTLIRLGDSDIDYDKNFRFYMTTKMANPHYLPEVCIKVTIINFTVTRSGLEDQLLSDVVQLESPHLEQQRNELIMRINADRNQLKAIEERILKLLFTSEGNILDNEELVQTLQESKVTSEAIKHRLEEAEATEIMINAARERYRPVATRGSVLYFVIASLSEIDPMYQFSLKYFKQLFNSTIETSEKSSVLEERLQILLDQILLNSYINVSRGLFEQHKLIYSFMLCIEIMRQRGEISDAEWQHFLKGTASLEKDYAERPDVPWLSDFYWQTCCELEDTLPCFKDISKEITRTHIHIELVLCPPSDLLPHPLVQVVFAATEFVIVSLGKQFVENPPVDLANLYNDMSPSTPLVFILSTGSDPMGAFQRFAKERGFESISLGQGQGPIAEKMIRAALKSGKWVFLQNCHLAVSWMLAMEELIKTFTDPETSIDENFRLFLSSMPTKVFPVTVLQNSVKVTNEPPKGLRANIRRAFTEISSNFFEDHILGREWRKIVFGMCFFHAIIQERKKFGPLGWNIRYEFNDSDRECALLNLNLYCREGTIPWDALIYITGEITYGGRVTDAWDQRCLRTVLKGFFSPKTLEPAYTFSSSGISNSLLLSICIYTGIVTGTIYNMMKFKYVCFCKVHLSPFMLTCCIFSTSLITLQKAIAGLVVMSEEMDCIYTSFMNNQVPTHWANSAYPSLKPLASWVRDLALRTSFIQAWITRGPPKSFWISGFFFPQGFLTGKTLLQQRILNVLPEPKDGVLVHGLFMDSSRWDDDNMVIEDALPRVMNAMLPVVHFEPQQNYVPEPDLYHAPLYKTSARAGTLSTTGHSTNFVVTVMIPSNRPSDYWISKASALLCQLDD</sequence>
<dbReference type="GO" id="GO:0007018">
    <property type="term" value="P:microtubule-based movement"/>
    <property type="evidence" value="ECO:0007669"/>
    <property type="project" value="InterPro"/>
</dbReference>
<dbReference type="Gene3D" id="1.10.8.1220">
    <property type="match status" value="1"/>
</dbReference>
<keyword evidence="12" id="KW-0966">Cell projection</keyword>
<evidence type="ECO:0000256" key="11">
    <source>
        <dbReference type="ARBA" id="ARBA00023212"/>
    </source>
</evidence>
<reference evidence="16" key="1">
    <citation type="submission" date="2025-08" db="UniProtKB">
        <authorList>
            <consortium name="Ensembl"/>
        </authorList>
    </citation>
    <scope>IDENTIFICATION</scope>
</reference>
<dbReference type="InterPro" id="IPR013602">
    <property type="entry name" value="Dynein_heavy_linker"/>
</dbReference>
<dbReference type="Gene3D" id="6.10.140.1060">
    <property type="match status" value="1"/>
</dbReference>
<evidence type="ECO:0000256" key="6">
    <source>
        <dbReference type="ARBA" id="ARBA00022840"/>
    </source>
</evidence>
<keyword evidence="14" id="KW-0812">Transmembrane</keyword>
<dbReference type="InterPro" id="IPR041228">
    <property type="entry name" value="Dynein_C"/>
</dbReference>
<dbReference type="Pfam" id="PF12774">
    <property type="entry name" value="AAA_6"/>
    <property type="match status" value="1"/>
</dbReference>
<dbReference type="PANTHER" id="PTHR22878">
    <property type="entry name" value="DYNEIN HEAVY CHAIN 6, AXONEMAL-LIKE-RELATED"/>
    <property type="match status" value="1"/>
</dbReference>
<feature type="transmembrane region" description="Helical" evidence="14">
    <location>
        <begin position="2552"/>
        <end position="2579"/>
    </location>
</feature>
<dbReference type="SUPFAM" id="SSF52540">
    <property type="entry name" value="P-loop containing nucleoside triphosphate hydrolases"/>
    <property type="match status" value="4"/>
</dbReference>
<dbReference type="Gene3D" id="1.20.1270.280">
    <property type="match status" value="1"/>
</dbReference>
<gene>
    <name evidence="16" type="primary">dnah6</name>
</gene>
<dbReference type="InterPro" id="IPR003593">
    <property type="entry name" value="AAA+_ATPase"/>
</dbReference>
<dbReference type="GO" id="GO:0016887">
    <property type="term" value="F:ATP hydrolysis activity"/>
    <property type="evidence" value="ECO:0007669"/>
    <property type="project" value="InterPro"/>
</dbReference>
<keyword evidence="8 13" id="KW-0175">Coiled coil</keyword>
<dbReference type="Pfam" id="PF17857">
    <property type="entry name" value="AAA_lid_1"/>
    <property type="match status" value="1"/>
</dbReference>
<keyword evidence="4" id="KW-0493">Microtubule</keyword>
<dbReference type="Pfam" id="PF07728">
    <property type="entry name" value="AAA_5"/>
    <property type="match status" value="1"/>
</dbReference>
<keyword evidence="11" id="KW-0206">Cytoskeleton</keyword>
<dbReference type="Gene3D" id="1.20.140.100">
    <property type="entry name" value="Dynein heavy chain, N-terminal domain 2"/>
    <property type="match status" value="1"/>
</dbReference>
<evidence type="ECO:0000256" key="14">
    <source>
        <dbReference type="SAM" id="Phobius"/>
    </source>
</evidence>
<reference evidence="16" key="2">
    <citation type="submission" date="2025-09" db="UniProtKB">
        <authorList>
            <consortium name="Ensembl"/>
        </authorList>
    </citation>
    <scope>IDENTIFICATION</scope>
</reference>
<dbReference type="InterPro" id="IPR041658">
    <property type="entry name" value="AAA_lid_11"/>
</dbReference>
<evidence type="ECO:0000256" key="12">
    <source>
        <dbReference type="ARBA" id="ARBA00023273"/>
    </source>
</evidence>
<accession>A0A8C9Y5V1</accession>
<dbReference type="InterPro" id="IPR011704">
    <property type="entry name" value="ATPase_dyneun-rel_AAA"/>
</dbReference>
<dbReference type="InterPro" id="IPR042222">
    <property type="entry name" value="Dynein_2_N"/>
</dbReference>
<keyword evidence="3" id="KW-0963">Cytoplasm</keyword>
<protein>
    <submittedName>
        <fullName evidence="16">Dynein axonemal heavy chain 6</fullName>
    </submittedName>
</protein>
<evidence type="ECO:0000256" key="2">
    <source>
        <dbReference type="ARBA" id="ARBA00008887"/>
    </source>
</evidence>
<dbReference type="InterPro" id="IPR042219">
    <property type="entry name" value="AAA_lid_11_sf"/>
</dbReference>
<dbReference type="Pfam" id="PF12775">
    <property type="entry name" value="AAA_7"/>
    <property type="match status" value="1"/>
</dbReference>
<dbReference type="Gene3D" id="1.10.8.720">
    <property type="entry name" value="Region D6 of dynein motor"/>
    <property type="match status" value="1"/>
</dbReference>
<keyword evidence="6" id="KW-0067">ATP-binding</keyword>
<dbReference type="SMART" id="SM00382">
    <property type="entry name" value="AAA"/>
    <property type="match status" value="4"/>
</dbReference>
<comment type="subcellular location">
    <subcellularLocation>
        <location evidence="1">Cytoplasm</location>
        <location evidence="1">Cytoskeleton</location>
        <location evidence="1">Cilium axoneme</location>
    </subcellularLocation>
</comment>
<dbReference type="GO" id="GO:0008569">
    <property type="term" value="F:minus-end-directed microtubule motor activity"/>
    <property type="evidence" value="ECO:0007669"/>
    <property type="project" value="InterPro"/>
</dbReference>
<dbReference type="FunFam" id="3.40.50.300:FF:002141">
    <property type="entry name" value="Dynein heavy chain"/>
    <property type="match status" value="1"/>
</dbReference>
<dbReference type="InterPro" id="IPR041589">
    <property type="entry name" value="DNAH3_AAA_lid_1"/>
</dbReference>
<dbReference type="InterPro" id="IPR043160">
    <property type="entry name" value="Dynein_C_barrel"/>
</dbReference>
<feature type="domain" description="AAA+ ATPase" evidence="15">
    <location>
        <begin position="421"/>
        <end position="524"/>
    </location>
</feature>
<dbReference type="FunFam" id="1.10.8.720:FF:000007">
    <property type="entry name" value="Dynein axonemal heavy chain 6"/>
    <property type="match status" value="1"/>
</dbReference>
<dbReference type="Pfam" id="PF12777">
    <property type="entry name" value="MT"/>
    <property type="match status" value="1"/>
</dbReference>
<keyword evidence="5" id="KW-0547">Nucleotide-binding</keyword>
<dbReference type="GO" id="GO:0005930">
    <property type="term" value="C:axoneme"/>
    <property type="evidence" value="ECO:0007669"/>
    <property type="project" value="UniProtKB-SubCell"/>
</dbReference>
<keyword evidence="9" id="KW-0969">Cilium</keyword>
<dbReference type="Gene3D" id="1.20.920.20">
    <property type="match status" value="1"/>
</dbReference>
<dbReference type="InterPro" id="IPR035699">
    <property type="entry name" value="AAA_6"/>
</dbReference>
<name>A0A8C9Y5V1_SANLU</name>
<keyword evidence="14" id="KW-0472">Membrane</keyword>
<evidence type="ECO:0000256" key="9">
    <source>
        <dbReference type="ARBA" id="ARBA00023069"/>
    </source>
</evidence>
<dbReference type="FunFam" id="1.20.920.20:FF:000006">
    <property type="entry name" value="Dynein, axonemal, heavy chain 6"/>
    <property type="match status" value="1"/>
</dbReference>
<evidence type="ECO:0000256" key="3">
    <source>
        <dbReference type="ARBA" id="ARBA00022490"/>
    </source>
</evidence>
<dbReference type="FunFam" id="1.20.140.100:FF:000004">
    <property type="entry name" value="Dynein axonemal heavy chain 6"/>
    <property type="match status" value="1"/>
</dbReference>
<feature type="coiled-coil region" evidence="13">
    <location>
        <begin position="1993"/>
        <end position="2055"/>
    </location>
</feature>
<dbReference type="GO" id="GO:0045505">
    <property type="term" value="F:dynein intermediate chain binding"/>
    <property type="evidence" value="ECO:0007669"/>
    <property type="project" value="InterPro"/>
</dbReference>
<evidence type="ECO:0000313" key="17">
    <source>
        <dbReference type="Proteomes" id="UP000694568"/>
    </source>
</evidence>
<comment type="similarity">
    <text evidence="2">Belongs to the dynein heavy chain family.</text>
</comment>
<dbReference type="Gene3D" id="1.20.920.30">
    <property type="match status" value="2"/>
</dbReference>
<dbReference type="InterPro" id="IPR035706">
    <property type="entry name" value="AAA_9"/>
</dbReference>
<dbReference type="GO" id="GO:0005874">
    <property type="term" value="C:microtubule"/>
    <property type="evidence" value="ECO:0007669"/>
    <property type="project" value="UniProtKB-KW"/>
</dbReference>
<evidence type="ECO:0000313" key="16">
    <source>
        <dbReference type="Ensembl" id="ENSSLUP00000020946.1"/>
    </source>
</evidence>
<evidence type="ECO:0000256" key="5">
    <source>
        <dbReference type="ARBA" id="ARBA00022741"/>
    </source>
</evidence>
<evidence type="ECO:0000256" key="1">
    <source>
        <dbReference type="ARBA" id="ARBA00004430"/>
    </source>
</evidence>